<dbReference type="Pfam" id="PF13181">
    <property type="entry name" value="TPR_8"/>
    <property type="match status" value="1"/>
</dbReference>
<dbReference type="InterPro" id="IPR019734">
    <property type="entry name" value="TPR_rpt"/>
</dbReference>
<feature type="compositionally biased region" description="Polar residues" evidence="2">
    <location>
        <begin position="78"/>
        <end position="91"/>
    </location>
</feature>
<dbReference type="SUPFAM" id="SSF48452">
    <property type="entry name" value="TPR-like"/>
    <property type="match status" value="3"/>
</dbReference>
<dbReference type="InterPro" id="IPR013766">
    <property type="entry name" value="Thioredoxin_domain"/>
</dbReference>
<feature type="compositionally biased region" description="Polar residues" evidence="2">
    <location>
        <begin position="175"/>
        <end position="192"/>
    </location>
</feature>
<reference evidence="4 5" key="1">
    <citation type="journal article" date="2023" name="Life. Sci Alliance">
        <title>Evolutionary insights into 3D genome organization and epigenetic landscape of Vigna mungo.</title>
        <authorList>
            <person name="Junaid A."/>
            <person name="Singh B."/>
            <person name="Bhatia S."/>
        </authorList>
    </citation>
    <scope>NUCLEOTIDE SEQUENCE [LARGE SCALE GENOMIC DNA]</scope>
    <source>
        <strain evidence="4">Urdbean</strain>
    </source>
</reference>
<dbReference type="Pfam" id="PF13432">
    <property type="entry name" value="TPR_16"/>
    <property type="match status" value="1"/>
</dbReference>
<dbReference type="InterPro" id="IPR044534">
    <property type="entry name" value="TTL1-4"/>
</dbReference>
<evidence type="ECO:0000259" key="3">
    <source>
        <dbReference type="Pfam" id="PF00085"/>
    </source>
</evidence>
<dbReference type="Proteomes" id="UP001374535">
    <property type="component" value="Chromosome 2"/>
</dbReference>
<accession>A0AAQ3S605</accession>
<dbReference type="Gene3D" id="3.40.30.10">
    <property type="entry name" value="Glutaredoxin"/>
    <property type="match status" value="1"/>
</dbReference>
<feature type="region of interest" description="Disordered" evidence="2">
    <location>
        <begin position="175"/>
        <end position="196"/>
    </location>
</feature>
<dbReference type="Gene3D" id="1.25.40.10">
    <property type="entry name" value="Tetratricopeptide repeat domain"/>
    <property type="match status" value="2"/>
</dbReference>
<keyword evidence="5" id="KW-1185">Reference proteome</keyword>
<dbReference type="PANTHER" id="PTHR46050">
    <property type="entry name" value="TPR REPEAT-CONTAINING THIOREDOXIN"/>
    <property type="match status" value="1"/>
</dbReference>
<dbReference type="GO" id="GO:0006950">
    <property type="term" value="P:response to stress"/>
    <property type="evidence" value="ECO:0007669"/>
    <property type="project" value="UniProtKB-ARBA"/>
</dbReference>
<dbReference type="EMBL" id="CP144699">
    <property type="protein sequence ID" value="WVZ20694.1"/>
    <property type="molecule type" value="Genomic_DNA"/>
</dbReference>
<keyword evidence="1" id="KW-0802">TPR repeat</keyword>
<dbReference type="InterPro" id="IPR036249">
    <property type="entry name" value="Thioredoxin-like_sf"/>
</dbReference>
<sequence>MEGKAKDKVDFDFGCGFVGRIFHLKTNYRTRKSSVHSLPMKPCNTAQQRDQAKNDFKPHLNHEPKVPRDTANGITLKGEQNPSRKSTSSHRAPSACRNIPNGRPSDAARTSVQQNHDPNDESKQQKENSGNSLELARISTGASHHQNHDTKSPAKDFVLPITGNLLVNNSPRTSVTKSKELNSMSSYSSNGNKGVMGNIMRKNSDELAQFRSPRNGRADPEVMKSMGNEAYKLGRFEEALVLYDRAITLDSNKATYHCNKSAALIGLGRFLQAIAECEEAISPQPFGNNLFQVLNDNDDDGVGNMLRSIFHGLILGEAEKTLNCNETSPCVDSVLSLQAQNLQNHLNKCTEARKVKDWKVILKETQAAVSLGADSAPEVYCLQTEALLKLQRHQEAYATFEKMPKFDLDSCKKIFGPARSAYLMMIAAQIYLEAGRFEDAVTTSEKAAKLDPSSFEVNAVVRRARAVTSARMSGNLLFKASKFTEACAVYNEGLEHDPYNSVLLCNRAACRSKLGQFEKAIEDCNVALILQPSYSKARLRRADCNAKLERWEAAIQDYEMLLREKPGDEEVARALFETQLQLKVLRGEDIKDLKFGSNLFLISSNDRFRHYVTSPGMSVVLFCNKATHKQVLLVLEQTCKRFPSVNFLKVEIEDHPYLAKSEGVNCIPAFKIYKNGSRVKEIPGNNHELKWGKVRFVRMKKKQSRINQATCFINSVTLLT</sequence>
<feature type="compositionally biased region" description="Basic and acidic residues" evidence="2">
    <location>
        <begin position="50"/>
        <end position="68"/>
    </location>
</feature>
<dbReference type="SMART" id="SM00028">
    <property type="entry name" value="TPR"/>
    <property type="match status" value="7"/>
</dbReference>
<dbReference type="Pfam" id="PF00085">
    <property type="entry name" value="Thioredoxin"/>
    <property type="match status" value="1"/>
</dbReference>
<feature type="repeat" description="TPR" evidence="1">
    <location>
        <begin position="220"/>
        <end position="253"/>
    </location>
</feature>
<gene>
    <name evidence="4" type="ORF">V8G54_008016</name>
</gene>
<evidence type="ECO:0000256" key="1">
    <source>
        <dbReference type="PROSITE-ProRule" id="PRU00339"/>
    </source>
</evidence>
<dbReference type="PROSITE" id="PS50005">
    <property type="entry name" value="TPR"/>
    <property type="match status" value="2"/>
</dbReference>
<dbReference type="Pfam" id="PF13414">
    <property type="entry name" value="TPR_11"/>
    <property type="match status" value="1"/>
</dbReference>
<protein>
    <recommendedName>
        <fullName evidence="3">Thioredoxin domain-containing protein</fullName>
    </recommendedName>
</protein>
<feature type="domain" description="Thioredoxin" evidence="3">
    <location>
        <begin position="629"/>
        <end position="687"/>
    </location>
</feature>
<feature type="repeat" description="TPR" evidence="1">
    <location>
        <begin position="421"/>
        <end position="454"/>
    </location>
</feature>
<name>A0AAQ3S605_VIGMU</name>
<dbReference type="AlphaFoldDB" id="A0AAQ3S605"/>
<dbReference type="GO" id="GO:0005737">
    <property type="term" value="C:cytoplasm"/>
    <property type="evidence" value="ECO:0007669"/>
    <property type="project" value="TreeGrafter"/>
</dbReference>
<evidence type="ECO:0000313" key="4">
    <source>
        <dbReference type="EMBL" id="WVZ20694.1"/>
    </source>
</evidence>
<dbReference type="SUPFAM" id="SSF52833">
    <property type="entry name" value="Thioredoxin-like"/>
    <property type="match status" value="1"/>
</dbReference>
<evidence type="ECO:0000313" key="5">
    <source>
        <dbReference type="Proteomes" id="UP001374535"/>
    </source>
</evidence>
<feature type="compositionally biased region" description="Basic and acidic residues" evidence="2">
    <location>
        <begin position="117"/>
        <end position="126"/>
    </location>
</feature>
<evidence type="ECO:0000256" key="2">
    <source>
        <dbReference type="SAM" id="MobiDB-lite"/>
    </source>
</evidence>
<dbReference type="CDD" id="cd02947">
    <property type="entry name" value="TRX_family"/>
    <property type="match status" value="1"/>
</dbReference>
<proteinExistence type="predicted"/>
<dbReference type="PANTHER" id="PTHR46050:SF14">
    <property type="entry name" value="43KDA POSTSYNAPTIC PROTEIN-RELATED"/>
    <property type="match status" value="1"/>
</dbReference>
<feature type="region of interest" description="Disordered" evidence="2">
    <location>
        <begin position="30"/>
        <end position="132"/>
    </location>
</feature>
<dbReference type="InterPro" id="IPR011990">
    <property type="entry name" value="TPR-like_helical_dom_sf"/>
</dbReference>
<organism evidence="4 5">
    <name type="scientific">Vigna mungo</name>
    <name type="common">Black gram</name>
    <name type="synonym">Phaseolus mungo</name>
    <dbReference type="NCBI Taxonomy" id="3915"/>
    <lineage>
        <taxon>Eukaryota</taxon>
        <taxon>Viridiplantae</taxon>
        <taxon>Streptophyta</taxon>
        <taxon>Embryophyta</taxon>
        <taxon>Tracheophyta</taxon>
        <taxon>Spermatophyta</taxon>
        <taxon>Magnoliopsida</taxon>
        <taxon>eudicotyledons</taxon>
        <taxon>Gunneridae</taxon>
        <taxon>Pentapetalae</taxon>
        <taxon>rosids</taxon>
        <taxon>fabids</taxon>
        <taxon>Fabales</taxon>
        <taxon>Fabaceae</taxon>
        <taxon>Papilionoideae</taxon>
        <taxon>50 kb inversion clade</taxon>
        <taxon>NPAAA clade</taxon>
        <taxon>indigoferoid/millettioid clade</taxon>
        <taxon>Phaseoleae</taxon>
        <taxon>Vigna</taxon>
    </lineage>
</organism>